<dbReference type="GO" id="GO:0043565">
    <property type="term" value="F:sequence-specific DNA binding"/>
    <property type="evidence" value="ECO:0007669"/>
    <property type="project" value="InterPro"/>
</dbReference>
<feature type="domain" description="HTH araC/xylS-type" evidence="9">
    <location>
        <begin position="1205"/>
        <end position="1304"/>
    </location>
</feature>
<keyword evidence="8" id="KW-0472">Membrane</keyword>
<name>A0A5D3EF19_9BACE</name>
<evidence type="ECO:0000256" key="4">
    <source>
        <dbReference type="ARBA" id="ARBA00023015"/>
    </source>
</evidence>
<protein>
    <recommendedName>
        <fullName evidence="2">histidine kinase</fullName>
        <ecNumber evidence="2">2.7.13.3</ecNumber>
    </recommendedName>
</protein>
<dbReference type="Gene3D" id="2.130.10.10">
    <property type="entry name" value="YVTN repeat-like/Quinoprotein amine dehydrogenase"/>
    <property type="match status" value="2"/>
</dbReference>
<evidence type="ECO:0000259" key="11">
    <source>
        <dbReference type="PROSITE" id="PS50110"/>
    </source>
</evidence>
<dbReference type="EC" id="2.7.13.3" evidence="2"/>
<dbReference type="PRINTS" id="PR00344">
    <property type="entry name" value="BCTRLSENSOR"/>
</dbReference>
<feature type="transmembrane region" description="Helical" evidence="8">
    <location>
        <begin position="759"/>
        <end position="780"/>
    </location>
</feature>
<dbReference type="SUPFAM" id="SSF46689">
    <property type="entry name" value="Homeodomain-like"/>
    <property type="match status" value="1"/>
</dbReference>
<comment type="caution">
    <text evidence="12">The sequence shown here is derived from an EMBL/GenBank/DDBJ whole genome shotgun (WGS) entry which is preliminary data.</text>
</comment>
<sequence>MNSLILKILSLLLLLGGSAGILRAQPPYYYYKQLGIGEGLSQSRVQCILNDHRGYLWVGTESGLNCYDRDHLKQYLHQPGNEKTLPANNIFFIAEDSLYNLWVGTTTGICLYDRENDCFKTLRNNGKPVFVASCLRVEGGMLLAGSGAIYKYAYDNKELEALYYADDPAFYTPFWQMERCDNEQVLLNSRWHGIYSFNLKTHELKKIDSFTEKNYTCMYLDSRKRLWISSYGNGLYCYENNKLLKHFTTSNSPLTYDVIHDITERENQLWVATDGGGINIISTDDFSFTHIRRMQDDVHSFPANTIYRLYSDPANNMWAGSIRHGLIGIKNVYARSFRNVPFGNLYGLSNQTINSFFQDEEGMIWIGTDGGGINRFDPVTETFRHYPATQHEKVVSIVAYTPDELLFFSFNRGLFVFNKHTGQMRPFMLMDKEMNNKTCINGFSVNIQRIAEHKILFSAQHIFVYDTRTRKFDIVASMRKDYERNSPLVIKTVGTQTYLSDLKNICVYDSSDKSFQTIYRGEHIINDACMDSNEIFWLASAEGLVRYNPQTGKSELIQTGLFQEATSVVADSRNRIWIGTRRHLYVYSSLTHNFVKLDEVDGVLPNEYIFHATLPAKNGDIFMGGTTGMTVINASVHFDADAGHAIELLDVLLNGLPVSVGEESGKTSGTIEIPWNFSSLQLKVLLKEDDVFRKNIFRFSIDGLDPGLPISGSNSLVINHLPIGEYAINASYYTRSGEWSPKQQVLYLIVNPPWWKTGWFYAALILLTALLVYGTAYFFYRKKRARQKQEIIRLKNKMYEEKINFLTNISHELRTPLTLICAPLKRIIDREPENKSMENQLVPIYKQARQMKNIIDMVLDVRKLEEGKDVLHILPHLLNEWVRSVGDKFALEYEVKGIKLVYELDERIGKVPFDKNKCEFVLSNFLMNALKFSDSGSTTTLVTALSQEGDRVRVSVKDEGMGLNMVNTDSLFSSFYQGEHDKGGSGIGLSYAKSLITHHRGHIGALNAPGRGAVFYFELPVVTNAGEAAINAFAETPADVETKEPYDIDLAFLRKFAVLVVEDTAELRGYLKDTLSDYFDRVYTAKDGKDGLEQIKERLPDIIISDVMMPRMNGFELCRQVKTDLDISHIPFILLTAYHDSQNMYTGYKTGADAFLPKPFEADGLLALINNLLKQREQVRKRYKENNLLTHKEMSFSNADESFLLKLDTLIAEHMSDPKLNVAFLAANMCVSRSLLFNKVKAITGMGIVDYVNKQRIEKSIVLLTTTSMNITEISEMTGFSSLRYFSKVFKSMKGETPSAYRKQDKKE</sequence>
<dbReference type="SMART" id="SM00342">
    <property type="entry name" value="HTH_ARAC"/>
    <property type="match status" value="1"/>
</dbReference>
<dbReference type="Gene3D" id="2.60.40.10">
    <property type="entry name" value="Immunoglobulins"/>
    <property type="match status" value="1"/>
</dbReference>
<dbReference type="PANTHER" id="PTHR43547:SF2">
    <property type="entry name" value="HYBRID SIGNAL TRANSDUCTION HISTIDINE KINASE C"/>
    <property type="match status" value="1"/>
</dbReference>
<dbReference type="InterPro" id="IPR036097">
    <property type="entry name" value="HisK_dim/P_sf"/>
</dbReference>
<keyword evidence="4" id="KW-0805">Transcription regulation</keyword>
<evidence type="ECO:0000256" key="5">
    <source>
        <dbReference type="ARBA" id="ARBA00023125"/>
    </source>
</evidence>
<dbReference type="SUPFAM" id="SSF69322">
    <property type="entry name" value="Tricorn protease domain 2"/>
    <property type="match status" value="1"/>
</dbReference>
<dbReference type="SMART" id="SM00388">
    <property type="entry name" value="HisKA"/>
    <property type="match status" value="1"/>
</dbReference>
<evidence type="ECO:0000313" key="12">
    <source>
        <dbReference type="EMBL" id="TYK34662.1"/>
    </source>
</evidence>
<keyword evidence="3 7" id="KW-0597">Phosphoprotein</keyword>
<dbReference type="CDD" id="cd00082">
    <property type="entry name" value="HisKA"/>
    <property type="match status" value="1"/>
</dbReference>
<keyword evidence="8" id="KW-0812">Transmembrane</keyword>
<reference evidence="12 13" key="1">
    <citation type="submission" date="2019-07" db="EMBL/GenBank/DDBJ databases">
        <title>Draft Genome Sequences of Bacteroides pyogenes Strains Isolated from the Uterus Holstein Dairy Cows with Metritis.</title>
        <authorList>
            <person name="Cunha F."/>
            <person name="Galvao K.N."/>
            <person name="Jeon S.J."/>
            <person name="Jeong K.C."/>
        </authorList>
    </citation>
    <scope>NUCLEOTIDE SEQUENCE [LARGE SCALE GENOMIC DNA]</scope>
    <source>
        <strain evidence="12 13">KG-31</strain>
    </source>
</reference>
<evidence type="ECO:0000256" key="8">
    <source>
        <dbReference type="SAM" id="Phobius"/>
    </source>
</evidence>
<evidence type="ECO:0000256" key="7">
    <source>
        <dbReference type="PROSITE-ProRule" id="PRU00169"/>
    </source>
</evidence>
<dbReference type="InterPro" id="IPR009057">
    <property type="entry name" value="Homeodomain-like_sf"/>
</dbReference>
<dbReference type="InterPro" id="IPR036890">
    <property type="entry name" value="HATPase_C_sf"/>
</dbReference>
<keyword evidence="13" id="KW-1185">Reference proteome</keyword>
<evidence type="ECO:0000313" key="13">
    <source>
        <dbReference type="Proteomes" id="UP000324383"/>
    </source>
</evidence>
<dbReference type="InterPro" id="IPR011110">
    <property type="entry name" value="Reg_prop"/>
</dbReference>
<evidence type="ECO:0000256" key="3">
    <source>
        <dbReference type="ARBA" id="ARBA00022553"/>
    </source>
</evidence>
<dbReference type="PROSITE" id="PS50110">
    <property type="entry name" value="RESPONSE_REGULATORY"/>
    <property type="match status" value="1"/>
</dbReference>
<dbReference type="GO" id="GO:0000155">
    <property type="term" value="F:phosphorelay sensor kinase activity"/>
    <property type="evidence" value="ECO:0007669"/>
    <property type="project" value="InterPro"/>
</dbReference>
<dbReference type="SUPFAM" id="SSF63829">
    <property type="entry name" value="Calcium-dependent phosphotriesterase"/>
    <property type="match status" value="1"/>
</dbReference>
<dbReference type="PROSITE" id="PS50109">
    <property type="entry name" value="HIS_KIN"/>
    <property type="match status" value="1"/>
</dbReference>
<dbReference type="InterPro" id="IPR018062">
    <property type="entry name" value="HTH_AraC-typ_CS"/>
</dbReference>
<feature type="domain" description="Histidine kinase" evidence="10">
    <location>
        <begin position="808"/>
        <end position="1023"/>
    </location>
</feature>
<keyword evidence="8" id="KW-1133">Transmembrane helix</keyword>
<evidence type="ECO:0000256" key="6">
    <source>
        <dbReference type="ARBA" id="ARBA00023163"/>
    </source>
</evidence>
<dbReference type="Pfam" id="PF12833">
    <property type="entry name" value="HTH_18"/>
    <property type="match status" value="1"/>
</dbReference>
<dbReference type="RefSeq" id="WP_148726764.1">
    <property type="nucleotide sequence ID" value="NZ_CP197398.1"/>
</dbReference>
<dbReference type="PROSITE" id="PS00041">
    <property type="entry name" value="HTH_ARAC_FAMILY_1"/>
    <property type="match status" value="1"/>
</dbReference>
<dbReference type="Gene3D" id="1.10.287.130">
    <property type="match status" value="1"/>
</dbReference>
<evidence type="ECO:0000256" key="2">
    <source>
        <dbReference type="ARBA" id="ARBA00012438"/>
    </source>
</evidence>
<dbReference type="PROSITE" id="PS01124">
    <property type="entry name" value="HTH_ARAC_FAMILY_2"/>
    <property type="match status" value="1"/>
</dbReference>
<gene>
    <name evidence="12" type="ORF">FNJ60_04045</name>
</gene>
<dbReference type="SUPFAM" id="SSF52172">
    <property type="entry name" value="CheY-like"/>
    <property type="match status" value="1"/>
</dbReference>
<dbReference type="InterPro" id="IPR001789">
    <property type="entry name" value="Sig_transdc_resp-reg_receiver"/>
</dbReference>
<dbReference type="InterPro" id="IPR018060">
    <property type="entry name" value="HTH_AraC"/>
</dbReference>
<dbReference type="PANTHER" id="PTHR43547">
    <property type="entry name" value="TWO-COMPONENT HISTIDINE KINASE"/>
    <property type="match status" value="1"/>
</dbReference>
<proteinExistence type="predicted"/>
<feature type="domain" description="Response regulatory" evidence="11">
    <location>
        <begin position="1057"/>
        <end position="1173"/>
    </location>
</feature>
<dbReference type="InterPro" id="IPR005467">
    <property type="entry name" value="His_kinase_dom"/>
</dbReference>
<dbReference type="InterPro" id="IPR003594">
    <property type="entry name" value="HATPase_dom"/>
</dbReference>
<dbReference type="FunFam" id="3.40.50.2300:FF:000138">
    <property type="entry name" value="Two-component system sensor histidine kinase/response regulator"/>
    <property type="match status" value="1"/>
</dbReference>
<comment type="catalytic activity">
    <reaction evidence="1">
        <text>ATP + protein L-histidine = ADP + protein N-phospho-L-histidine.</text>
        <dbReference type="EC" id="2.7.13.3"/>
    </reaction>
</comment>
<evidence type="ECO:0000259" key="10">
    <source>
        <dbReference type="PROSITE" id="PS50109"/>
    </source>
</evidence>
<dbReference type="Pfam" id="PF00512">
    <property type="entry name" value="HisKA"/>
    <property type="match status" value="1"/>
</dbReference>
<dbReference type="InterPro" id="IPR004358">
    <property type="entry name" value="Sig_transdc_His_kin-like_C"/>
</dbReference>
<dbReference type="SUPFAM" id="SSF47384">
    <property type="entry name" value="Homodimeric domain of signal transducing histidine kinase"/>
    <property type="match status" value="1"/>
</dbReference>
<dbReference type="Pfam" id="PF00072">
    <property type="entry name" value="Response_reg"/>
    <property type="match status" value="1"/>
</dbReference>
<dbReference type="FunFam" id="2.130.10.10:FF:000891">
    <property type="entry name" value="Two-component system sensor histidine kinase/response regulator, hybrid (One-component system)"/>
    <property type="match status" value="1"/>
</dbReference>
<dbReference type="InterPro" id="IPR011006">
    <property type="entry name" value="CheY-like_superfamily"/>
</dbReference>
<evidence type="ECO:0000259" key="9">
    <source>
        <dbReference type="PROSITE" id="PS01124"/>
    </source>
</evidence>
<dbReference type="SUPFAM" id="SSF55874">
    <property type="entry name" value="ATPase domain of HSP90 chaperone/DNA topoisomerase II/histidine kinase"/>
    <property type="match status" value="1"/>
</dbReference>
<dbReference type="Proteomes" id="UP000324383">
    <property type="component" value="Unassembled WGS sequence"/>
</dbReference>
<keyword evidence="5" id="KW-0238">DNA-binding</keyword>
<dbReference type="GO" id="GO:0003700">
    <property type="term" value="F:DNA-binding transcription factor activity"/>
    <property type="evidence" value="ECO:0007669"/>
    <property type="project" value="InterPro"/>
</dbReference>
<keyword evidence="6" id="KW-0804">Transcription</keyword>
<dbReference type="Gene3D" id="1.10.10.60">
    <property type="entry name" value="Homeodomain-like"/>
    <property type="match status" value="1"/>
</dbReference>
<dbReference type="Gene3D" id="3.40.50.2300">
    <property type="match status" value="1"/>
</dbReference>
<dbReference type="Gene3D" id="3.30.565.10">
    <property type="entry name" value="Histidine kinase-like ATPase, C-terminal domain"/>
    <property type="match status" value="1"/>
</dbReference>
<dbReference type="EMBL" id="VKLW01000006">
    <property type="protein sequence ID" value="TYK34662.1"/>
    <property type="molecule type" value="Genomic_DNA"/>
</dbReference>
<dbReference type="InterPro" id="IPR003661">
    <property type="entry name" value="HisK_dim/P_dom"/>
</dbReference>
<dbReference type="Pfam" id="PF02518">
    <property type="entry name" value="HATPase_c"/>
    <property type="match status" value="1"/>
</dbReference>
<dbReference type="InterPro" id="IPR015943">
    <property type="entry name" value="WD40/YVTN_repeat-like_dom_sf"/>
</dbReference>
<dbReference type="InterPro" id="IPR013783">
    <property type="entry name" value="Ig-like_fold"/>
</dbReference>
<accession>A0A5D3EF19</accession>
<feature type="modified residue" description="4-aspartylphosphate" evidence="7">
    <location>
        <position position="1106"/>
    </location>
</feature>
<evidence type="ECO:0000256" key="1">
    <source>
        <dbReference type="ARBA" id="ARBA00000085"/>
    </source>
</evidence>
<dbReference type="SMART" id="SM00387">
    <property type="entry name" value="HATPase_c"/>
    <property type="match status" value="1"/>
</dbReference>
<dbReference type="SMART" id="SM00448">
    <property type="entry name" value="REC"/>
    <property type="match status" value="1"/>
</dbReference>
<organism evidence="12 13">
    <name type="scientific">Bacteroides pyogenes</name>
    <dbReference type="NCBI Taxonomy" id="310300"/>
    <lineage>
        <taxon>Bacteria</taxon>
        <taxon>Pseudomonadati</taxon>
        <taxon>Bacteroidota</taxon>
        <taxon>Bacteroidia</taxon>
        <taxon>Bacteroidales</taxon>
        <taxon>Bacteroidaceae</taxon>
        <taxon>Bacteroides</taxon>
    </lineage>
</organism>
<dbReference type="Pfam" id="PF07494">
    <property type="entry name" value="Reg_prop"/>
    <property type="match status" value="2"/>
</dbReference>